<proteinExistence type="predicted"/>
<sequence length="48" mass="5597">MPNFRALTLWIDILLTVPPTHTLYFASNLVPSCNYTLRATAYFDYEDK</sequence>
<gene>
    <name evidence="1" type="ORF">BDD43_5814</name>
</gene>
<name>A0A495J9R4_9SPHI</name>
<protein>
    <submittedName>
        <fullName evidence="1">Uncharacterized protein</fullName>
    </submittedName>
</protein>
<dbReference type="Proteomes" id="UP000268007">
    <property type="component" value="Unassembled WGS sequence"/>
</dbReference>
<accession>A0A495J9R4</accession>
<reference evidence="1 2" key="1">
    <citation type="submission" date="2018-10" db="EMBL/GenBank/DDBJ databases">
        <title>Genomic Encyclopedia of Archaeal and Bacterial Type Strains, Phase II (KMG-II): from individual species to whole genera.</title>
        <authorList>
            <person name="Goeker M."/>
        </authorList>
    </citation>
    <scope>NUCLEOTIDE SEQUENCE [LARGE SCALE GENOMIC DNA]</scope>
    <source>
        <strain evidence="1 2">DSM 18602</strain>
    </source>
</reference>
<organism evidence="1 2">
    <name type="scientific">Mucilaginibacter gracilis</name>
    <dbReference type="NCBI Taxonomy" id="423350"/>
    <lineage>
        <taxon>Bacteria</taxon>
        <taxon>Pseudomonadati</taxon>
        <taxon>Bacteroidota</taxon>
        <taxon>Sphingobacteriia</taxon>
        <taxon>Sphingobacteriales</taxon>
        <taxon>Sphingobacteriaceae</taxon>
        <taxon>Mucilaginibacter</taxon>
    </lineage>
</organism>
<dbReference type="AlphaFoldDB" id="A0A495J9R4"/>
<dbReference type="EMBL" id="RBKU01000001">
    <property type="protein sequence ID" value="RKR85543.1"/>
    <property type="molecule type" value="Genomic_DNA"/>
</dbReference>
<evidence type="ECO:0000313" key="1">
    <source>
        <dbReference type="EMBL" id="RKR85543.1"/>
    </source>
</evidence>
<keyword evidence="2" id="KW-1185">Reference proteome</keyword>
<comment type="caution">
    <text evidence="1">The sequence shown here is derived from an EMBL/GenBank/DDBJ whole genome shotgun (WGS) entry which is preliminary data.</text>
</comment>
<evidence type="ECO:0000313" key="2">
    <source>
        <dbReference type="Proteomes" id="UP000268007"/>
    </source>
</evidence>